<keyword evidence="5 12" id="KW-0597">Phosphoprotein</keyword>
<dbReference type="PRINTS" id="PR00344">
    <property type="entry name" value="BCTRLSENSOR"/>
</dbReference>
<keyword evidence="10" id="KW-0902">Two-component regulatory system</keyword>
<evidence type="ECO:0000256" key="2">
    <source>
        <dbReference type="ARBA" id="ARBA00004651"/>
    </source>
</evidence>
<evidence type="ECO:0000256" key="7">
    <source>
        <dbReference type="ARBA" id="ARBA00022741"/>
    </source>
</evidence>
<dbReference type="SUPFAM" id="SSF47226">
    <property type="entry name" value="Histidine-containing phosphotransfer domain, HPT domain"/>
    <property type="match status" value="1"/>
</dbReference>
<dbReference type="EC" id="2.7.13.3" evidence="3"/>
<dbReference type="SMART" id="SM00448">
    <property type="entry name" value="REC"/>
    <property type="match status" value="1"/>
</dbReference>
<dbReference type="CDD" id="cd16922">
    <property type="entry name" value="HATPase_EvgS-ArcB-TorS-like"/>
    <property type="match status" value="1"/>
</dbReference>
<keyword evidence="4" id="KW-1003">Cell membrane</keyword>
<keyword evidence="11" id="KW-0472">Membrane</keyword>
<evidence type="ECO:0000256" key="12">
    <source>
        <dbReference type="PROSITE-ProRule" id="PRU00169"/>
    </source>
</evidence>
<dbReference type="Gene3D" id="1.20.120.160">
    <property type="entry name" value="HPT domain"/>
    <property type="match status" value="1"/>
</dbReference>
<dbReference type="Gene3D" id="3.30.565.10">
    <property type="entry name" value="Histidine kinase-like ATPase, C-terminal domain"/>
    <property type="match status" value="1"/>
</dbReference>
<evidence type="ECO:0000259" key="13">
    <source>
        <dbReference type="PROSITE" id="PS50109"/>
    </source>
</evidence>
<dbReference type="InterPro" id="IPR005467">
    <property type="entry name" value="His_kinase_dom"/>
</dbReference>
<dbReference type="FunFam" id="3.30.565.10:FF:000010">
    <property type="entry name" value="Sensor histidine kinase RcsC"/>
    <property type="match status" value="1"/>
</dbReference>
<name>A0A1H7U9G5_9FLAO</name>
<dbReference type="SMART" id="SM00388">
    <property type="entry name" value="HisKA"/>
    <property type="match status" value="1"/>
</dbReference>
<dbReference type="CDD" id="cd17546">
    <property type="entry name" value="REC_hyHK_CKI1_RcsC-like"/>
    <property type="match status" value="1"/>
</dbReference>
<evidence type="ECO:0000259" key="14">
    <source>
        <dbReference type="PROSITE" id="PS50110"/>
    </source>
</evidence>
<organism evidence="15 16">
    <name type="scientific">Maribacter orientalis</name>
    <dbReference type="NCBI Taxonomy" id="228957"/>
    <lineage>
        <taxon>Bacteria</taxon>
        <taxon>Pseudomonadati</taxon>
        <taxon>Bacteroidota</taxon>
        <taxon>Flavobacteriia</taxon>
        <taxon>Flavobacteriales</taxon>
        <taxon>Flavobacteriaceae</taxon>
        <taxon>Maribacter</taxon>
    </lineage>
</organism>
<dbReference type="Pfam" id="PF00072">
    <property type="entry name" value="Response_reg"/>
    <property type="match status" value="1"/>
</dbReference>
<evidence type="ECO:0000256" key="11">
    <source>
        <dbReference type="ARBA" id="ARBA00023136"/>
    </source>
</evidence>
<dbReference type="InterPro" id="IPR011006">
    <property type="entry name" value="CheY-like_superfamily"/>
</dbReference>
<dbReference type="SUPFAM" id="SSF55874">
    <property type="entry name" value="ATPase domain of HSP90 chaperone/DNA topoisomerase II/histidine kinase"/>
    <property type="match status" value="1"/>
</dbReference>
<dbReference type="InterPro" id="IPR036097">
    <property type="entry name" value="HisK_dim/P_sf"/>
</dbReference>
<evidence type="ECO:0000256" key="6">
    <source>
        <dbReference type="ARBA" id="ARBA00022692"/>
    </source>
</evidence>
<dbReference type="Gene3D" id="1.10.287.130">
    <property type="match status" value="1"/>
</dbReference>
<protein>
    <recommendedName>
        <fullName evidence="3">histidine kinase</fullName>
        <ecNumber evidence="3">2.7.13.3</ecNumber>
    </recommendedName>
</protein>
<dbReference type="InterPro" id="IPR036890">
    <property type="entry name" value="HATPase_C_sf"/>
</dbReference>
<dbReference type="GO" id="GO:0005524">
    <property type="term" value="F:ATP binding"/>
    <property type="evidence" value="ECO:0007669"/>
    <property type="project" value="UniProtKB-KW"/>
</dbReference>
<feature type="domain" description="Response regulatory" evidence="14">
    <location>
        <begin position="330"/>
        <end position="448"/>
    </location>
</feature>
<feature type="domain" description="Histidine kinase" evidence="13">
    <location>
        <begin position="82"/>
        <end position="303"/>
    </location>
</feature>
<dbReference type="InterPro" id="IPR008207">
    <property type="entry name" value="Sig_transdc_His_kin_Hpt_dom"/>
</dbReference>
<dbReference type="CDD" id="cd00082">
    <property type="entry name" value="HisKA"/>
    <property type="match status" value="1"/>
</dbReference>
<evidence type="ECO:0000256" key="1">
    <source>
        <dbReference type="ARBA" id="ARBA00000085"/>
    </source>
</evidence>
<keyword evidence="6" id="KW-0812">Transmembrane</keyword>
<evidence type="ECO:0000313" key="15">
    <source>
        <dbReference type="EMBL" id="SEL93469.1"/>
    </source>
</evidence>
<dbReference type="STRING" id="228957.SAMN04488008_10744"/>
<dbReference type="SUPFAM" id="SSF52172">
    <property type="entry name" value="CheY-like"/>
    <property type="match status" value="1"/>
</dbReference>
<keyword evidence="8" id="KW-0067">ATP-binding</keyword>
<dbReference type="Pfam" id="PF00512">
    <property type="entry name" value="HisKA"/>
    <property type="match status" value="1"/>
</dbReference>
<accession>A0A1H7U9G5</accession>
<keyword evidence="9" id="KW-1133">Transmembrane helix</keyword>
<sequence length="586" mass="66096">MSISKTTDLIDQLSQLERSVNEFSFEELSADEAKELKNSFNTFRSCLESRIFAPNQNRDSPKKESPMVANKQVVSQKEFITHVSHEIRTPLNSIIGFANLLKEERLTTSQQKKVEAIQFASNTLLKLINEVLDYSKISSGNTCFESLDFKLHGLINDVMFLCEILLVDSKVELIIDIDESVPQVIKGDPSKLSQIILNLVGNSIKFVNRGFIKLGVSVKEVNENNYVLEFSVSDTGIGISKEKINSIFERYSQADNDTYIKYGGTGLGLSITKEIIEKQNGEIEISSVVGKGTMVSFTLPFSKGDLNNLPLEKTNNFDIKEAKKLLEGTDIMVFEDNLMNQHLILEQLTKWGCNVYTNVTLKKGLNILEAKKVDLILMDLKMPNLNGFEVSKVIRSNQNPLISNTPIVAFSADFTEQDGKDCESIGINDFLLKPYTLNDLMSIIIRNKRENTPANEFGSILQKQMIEPKETTVIDLNSLLNDCFGELEMLNELIKLFKTNVLEFMGNVRIHLKTDNLAEIAFSAHKLKASFAMLKAKGMHNLIVELEANCKANDTDKVKELYELFLNDYPLLENNLNIDLEKLNKK</sequence>
<gene>
    <name evidence="15" type="ORF">SAMN04488008_10744</name>
</gene>
<dbReference type="PROSITE" id="PS50110">
    <property type="entry name" value="RESPONSE_REGULATORY"/>
    <property type="match status" value="1"/>
</dbReference>
<evidence type="ECO:0000313" key="16">
    <source>
        <dbReference type="Proteomes" id="UP000198990"/>
    </source>
</evidence>
<dbReference type="GO" id="GO:0000155">
    <property type="term" value="F:phosphorelay sensor kinase activity"/>
    <property type="evidence" value="ECO:0007669"/>
    <property type="project" value="InterPro"/>
</dbReference>
<comment type="catalytic activity">
    <reaction evidence="1">
        <text>ATP + protein L-histidine = ADP + protein N-phospho-L-histidine.</text>
        <dbReference type="EC" id="2.7.13.3"/>
    </reaction>
</comment>
<feature type="modified residue" description="4-aspartylphosphate" evidence="12">
    <location>
        <position position="379"/>
    </location>
</feature>
<evidence type="ECO:0000256" key="10">
    <source>
        <dbReference type="ARBA" id="ARBA00023012"/>
    </source>
</evidence>
<dbReference type="Pfam" id="PF02518">
    <property type="entry name" value="HATPase_c"/>
    <property type="match status" value="1"/>
</dbReference>
<dbReference type="EMBL" id="FNZN01000007">
    <property type="protein sequence ID" value="SEL93469.1"/>
    <property type="molecule type" value="Genomic_DNA"/>
</dbReference>
<dbReference type="GO" id="GO:0005886">
    <property type="term" value="C:plasma membrane"/>
    <property type="evidence" value="ECO:0007669"/>
    <property type="project" value="UniProtKB-SubCell"/>
</dbReference>
<keyword evidence="16" id="KW-1185">Reference proteome</keyword>
<dbReference type="SUPFAM" id="SSF47384">
    <property type="entry name" value="Homodimeric domain of signal transducing histidine kinase"/>
    <property type="match status" value="1"/>
</dbReference>
<dbReference type="PROSITE" id="PS50109">
    <property type="entry name" value="HIS_KIN"/>
    <property type="match status" value="1"/>
</dbReference>
<evidence type="ECO:0000256" key="4">
    <source>
        <dbReference type="ARBA" id="ARBA00022475"/>
    </source>
</evidence>
<dbReference type="RefSeq" id="WP_091625639.1">
    <property type="nucleotide sequence ID" value="NZ_FNZN01000007.1"/>
</dbReference>
<comment type="subcellular location">
    <subcellularLocation>
        <location evidence="2">Cell membrane</location>
        <topology evidence="2">Multi-pass membrane protein</topology>
    </subcellularLocation>
</comment>
<evidence type="ECO:0000256" key="8">
    <source>
        <dbReference type="ARBA" id="ARBA00022840"/>
    </source>
</evidence>
<keyword evidence="7" id="KW-0547">Nucleotide-binding</keyword>
<dbReference type="Pfam" id="PF01627">
    <property type="entry name" value="Hpt"/>
    <property type="match status" value="1"/>
</dbReference>
<dbReference type="InterPro" id="IPR004358">
    <property type="entry name" value="Sig_transdc_His_kin-like_C"/>
</dbReference>
<evidence type="ECO:0000256" key="5">
    <source>
        <dbReference type="ARBA" id="ARBA00022553"/>
    </source>
</evidence>
<dbReference type="InterPro" id="IPR003594">
    <property type="entry name" value="HATPase_dom"/>
</dbReference>
<dbReference type="PANTHER" id="PTHR45339:SF1">
    <property type="entry name" value="HYBRID SIGNAL TRANSDUCTION HISTIDINE KINASE J"/>
    <property type="match status" value="1"/>
</dbReference>
<evidence type="ECO:0000256" key="3">
    <source>
        <dbReference type="ARBA" id="ARBA00012438"/>
    </source>
</evidence>
<proteinExistence type="predicted"/>
<dbReference type="InterPro" id="IPR003661">
    <property type="entry name" value="HisK_dim/P_dom"/>
</dbReference>
<dbReference type="InterPro" id="IPR001789">
    <property type="entry name" value="Sig_transdc_resp-reg_receiver"/>
</dbReference>
<dbReference type="SMART" id="SM00387">
    <property type="entry name" value="HATPase_c"/>
    <property type="match status" value="1"/>
</dbReference>
<dbReference type="Gene3D" id="3.40.50.2300">
    <property type="match status" value="1"/>
</dbReference>
<dbReference type="OrthoDB" id="1046984at2"/>
<dbReference type="Proteomes" id="UP000198990">
    <property type="component" value="Unassembled WGS sequence"/>
</dbReference>
<evidence type="ECO:0000256" key="9">
    <source>
        <dbReference type="ARBA" id="ARBA00022989"/>
    </source>
</evidence>
<dbReference type="AlphaFoldDB" id="A0A1H7U9G5"/>
<reference evidence="16" key="1">
    <citation type="submission" date="2016-10" db="EMBL/GenBank/DDBJ databases">
        <authorList>
            <person name="Varghese N."/>
            <person name="Submissions S."/>
        </authorList>
    </citation>
    <scope>NUCLEOTIDE SEQUENCE [LARGE SCALE GENOMIC DNA]</scope>
    <source>
        <strain evidence="16">DSM 16471</strain>
    </source>
</reference>
<dbReference type="InterPro" id="IPR036641">
    <property type="entry name" value="HPT_dom_sf"/>
</dbReference>
<dbReference type="PANTHER" id="PTHR45339">
    <property type="entry name" value="HYBRID SIGNAL TRANSDUCTION HISTIDINE KINASE J"/>
    <property type="match status" value="1"/>
</dbReference>